<dbReference type="OrthoDB" id="9810939at2"/>
<gene>
    <name evidence="7" type="primary">rplR</name>
    <name evidence="8" type="ordered locus">Turpa_2565</name>
</gene>
<dbReference type="InterPro" id="IPR004389">
    <property type="entry name" value="Ribosomal_uL18_bac-type"/>
</dbReference>
<comment type="function">
    <text evidence="7">This is one of the proteins that bind and probably mediate the attachment of the 5S RNA into the large ribosomal subunit, where it forms part of the central protuberance.</text>
</comment>
<organism evidence="8 9">
    <name type="scientific">Turneriella parva (strain ATCC BAA-1111 / DSM 21527 / NCTC 11395 / H)</name>
    <name type="common">Leptospira parva</name>
    <dbReference type="NCBI Taxonomy" id="869212"/>
    <lineage>
        <taxon>Bacteria</taxon>
        <taxon>Pseudomonadati</taxon>
        <taxon>Spirochaetota</taxon>
        <taxon>Spirochaetia</taxon>
        <taxon>Leptospirales</taxon>
        <taxon>Leptospiraceae</taxon>
        <taxon>Turneriella</taxon>
    </lineage>
</organism>
<dbReference type="PANTHER" id="PTHR12899">
    <property type="entry name" value="39S RIBOSOMAL PROTEIN L18, MITOCHONDRIAL"/>
    <property type="match status" value="1"/>
</dbReference>
<dbReference type="NCBIfam" id="TIGR00060">
    <property type="entry name" value="L18_bact"/>
    <property type="match status" value="1"/>
</dbReference>
<dbReference type="CDD" id="cd00432">
    <property type="entry name" value="Ribosomal_L18_L5e"/>
    <property type="match status" value="1"/>
</dbReference>
<evidence type="ECO:0000256" key="3">
    <source>
        <dbReference type="ARBA" id="ARBA00022884"/>
    </source>
</evidence>
<dbReference type="Pfam" id="PF00861">
    <property type="entry name" value="Ribosomal_L18p"/>
    <property type="match status" value="1"/>
</dbReference>
<evidence type="ECO:0000256" key="2">
    <source>
        <dbReference type="ARBA" id="ARBA00022730"/>
    </source>
</evidence>
<comment type="subunit">
    <text evidence="7">Part of the 50S ribosomal subunit; part of the 5S rRNA/L5/L18/L25 subcomplex. Contacts the 5S and 23S rRNAs.</text>
</comment>
<keyword evidence="9" id="KW-1185">Reference proteome</keyword>
<keyword evidence="5 7" id="KW-0687">Ribonucleoprotein</keyword>
<evidence type="ECO:0000256" key="5">
    <source>
        <dbReference type="ARBA" id="ARBA00023274"/>
    </source>
</evidence>
<proteinExistence type="inferred from homology"/>
<dbReference type="GO" id="GO:0022625">
    <property type="term" value="C:cytosolic large ribosomal subunit"/>
    <property type="evidence" value="ECO:0007669"/>
    <property type="project" value="TreeGrafter"/>
</dbReference>
<dbReference type="Gene3D" id="3.30.420.100">
    <property type="match status" value="1"/>
</dbReference>
<dbReference type="GO" id="GO:0006412">
    <property type="term" value="P:translation"/>
    <property type="evidence" value="ECO:0007669"/>
    <property type="project" value="UniProtKB-UniRule"/>
</dbReference>
<dbReference type="InterPro" id="IPR005484">
    <property type="entry name" value="Ribosomal_uL18_bac/plant/anim"/>
</dbReference>
<keyword evidence="4 7" id="KW-0689">Ribosomal protein</keyword>
<dbReference type="GO" id="GO:0008097">
    <property type="term" value="F:5S rRNA binding"/>
    <property type="evidence" value="ECO:0007669"/>
    <property type="project" value="TreeGrafter"/>
</dbReference>
<dbReference type="HAMAP" id="MF_01337_B">
    <property type="entry name" value="Ribosomal_uL18_B"/>
    <property type="match status" value="1"/>
</dbReference>
<dbReference type="InterPro" id="IPR057268">
    <property type="entry name" value="Ribosomal_L18"/>
</dbReference>
<dbReference type="GO" id="GO:0003735">
    <property type="term" value="F:structural constituent of ribosome"/>
    <property type="evidence" value="ECO:0007669"/>
    <property type="project" value="InterPro"/>
</dbReference>
<evidence type="ECO:0000256" key="6">
    <source>
        <dbReference type="ARBA" id="ARBA00035197"/>
    </source>
</evidence>
<evidence type="ECO:0000313" key="9">
    <source>
        <dbReference type="Proteomes" id="UP000006048"/>
    </source>
</evidence>
<dbReference type="Proteomes" id="UP000006048">
    <property type="component" value="Chromosome"/>
</dbReference>
<name>I4B7E8_TURPD</name>
<keyword evidence="3 7" id="KW-0694">RNA-binding</keyword>
<comment type="similarity">
    <text evidence="1 7">Belongs to the universal ribosomal protein uL18 family.</text>
</comment>
<evidence type="ECO:0000256" key="1">
    <source>
        <dbReference type="ARBA" id="ARBA00007116"/>
    </source>
</evidence>
<reference evidence="8 9" key="1">
    <citation type="submission" date="2012-06" db="EMBL/GenBank/DDBJ databases">
        <title>The complete chromosome of genome of Turneriella parva DSM 21527.</title>
        <authorList>
            <consortium name="US DOE Joint Genome Institute (JGI-PGF)"/>
            <person name="Lucas S."/>
            <person name="Han J."/>
            <person name="Lapidus A."/>
            <person name="Bruce D."/>
            <person name="Goodwin L."/>
            <person name="Pitluck S."/>
            <person name="Peters L."/>
            <person name="Kyrpides N."/>
            <person name="Mavromatis K."/>
            <person name="Ivanova N."/>
            <person name="Mikhailova N."/>
            <person name="Chertkov O."/>
            <person name="Detter J.C."/>
            <person name="Tapia R."/>
            <person name="Han C."/>
            <person name="Land M."/>
            <person name="Hauser L."/>
            <person name="Markowitz V."/>
            <person name="Cheng J.-F."/>
            <person name="Hugenholtz P."/>
            <person name="Woyke T."/>
            <person name="Wu D."/>
            <person name="Gronow S."/>
            <person name="Wellnitz S."/>
            <person name="Brambilla E."/>
            <person name="Klenk H.-P."/>
            <person name="Eisen J.A."/>
        </authorList>
    </citation>
    <scope>NUCLEOTIDE SEQUENCE [LARGE SCALE GENOMIC DNA]</scope>
    <source>
        <strain evidence="9">ATCC BAA-1111 / DSM 21527 / NCTC 11395 / H</strain>
    </source>
</reference>
<evidence type="ECO:0000313" key="8">
    <source>
        <dbReference type="EMBL" id="AFM13205.1"/>
    </source>
</evidence>
<accession>I4B7E8</accession>
<dbReference type="AlphaFoldDB" id="I4B7E8"/>
<sequence>MASVARLNRQKAKRIARVRANLRKGNRAGKPRIYFHVSGRHLYAQVVDDNAGKTLLSCSTVDKALQTTAVKSFTNKEFSAKLAHTLVGKMQAANLKLDAGYIFDRGAKLYHGRVKSFADALREKGVSI</sequence>
<dbReference type="KEGG" id="tpx:Turpa_2565"/>
<dbReference type="RefSeq" id="WP_014803710.1">
    <property type="nucleotide sequence ID" value="NC_018020.1"/>
</dbReference>
<dbReference type="SUPFAM" id="SSF53137">
    <property type="entry name" value="Translational machinery components"/>
    <property type="match status" value="1"/>
</dbReference>
<dbReference type="PANTHER" id="PTHR12899:SF3">
    <property type="entry name" value="LARGE RIBOSOMAL SUBUNIT PROTEIN UL18M"/>
    <property type="match status" value="1"/>
</dbReference>
<dbReference type="STRING" id="869212.Turpa_2565"/>
<evidence type="ECO:0000256" key="7">
    <source>
        <dbReference type="HAMAP-Rule" id="MF_01337"/>
    </source>
</evidence>
<evidence type="ECO:0000256" key="4">
    <source>
        <dbReference type="ARBA" id="ARBA00022980"/>
    </source>
</evidence>
<protein>
    <recommendedName>
        <fullName evidence="6 7">Large ribosomal subunit protein uL18</fullName>
    </recommendedName>
</protein>
<keyword evidence="2 7" id="KW-0699">rRNA-binding</keyword>
<dbReference type="HOGENOM" id="CLU_098841_0_1_12"/>
<dbReference type="EMBL" id="CP002959">
    <property type="protein sequence ID" value="AFM13205.1"/>
    <property type="molecule type" value="Genomic_DNA"/>
</dbReference>